<keyword evidence="2" id="KW-1185">Reference proteome</keyword>
<comment type="caution">
    <text evidence="1">The sequence shown here is derived from an EMBL/GenBank/DDBJ whole genome shotgun (WGS) entry which is preliminary data.</text>
</comment>
<name>A0A261UZ12_9BORD</name>
<dbReference type="AlphaFoldDB" id="A0A261UZ12"/>
<accession>A0A261UZ12</accession>
<dbReference type="EMBL" id="NEVS01000001">
    <property type="protein sequence ID" value="OZI66841.1"/>
    <property type="molecule type" value="Genomic_DNA"/>
</dbReference>
<dbReference type="Proteomes" id="UP000215767">
    <property type="component" value="Unassembled WGS sequence"/>
</dbReference>
<gene>
    <name evidence="1" type="ORF">CAL28_03725</name>
</gene>
<evidence type="ECO:0000313" key="2">
    <source>
        <dbReference type="Proteomes" id="UP000215767"/>
    </source>
</evidence>
<sequence length="177" mass="19036">MGARPLVLIGTLPEIDDFFRRESRYGIVNSIPDLPAIHVKAARYRPGERFKELAAGHGMAKALIDTFKTGVGIMADGVVDRAVAGVMPRHNLGQVAGGDVTLASIVKGVADLTMATDNTVQAWKGTYTAAAAAQEGPEFYIEFTYMKSSGARCVGIRRLDFSERNLFWSLAEALCAA</sequence>
<organism evidence="1 2">
    <name type="scientific">Bordetella genomosp. 11</name>
    <dbReference type="NCBI Taxonomy" id="1416808"/>
    <lineage>
        <taxon>Bacteria</taxon>
        <taxon>Pseudomonadati</taxon>
        <taxon>Pseudomonadota</taxon>
        <taxon>Betaproteobacteria</taxon>
        <taxon>Burkholderiales</taxon>
        <taxon>Alcaligenaceae</taxon>
        <taxon>Bordetella</taxon>
    </lineage>
</organism>
<proteinExistence type="predicted"/>
<reference evidence="2" key="1">
    <citation type="submission" date="2017-05" db="EMBL/GenBank/DDBJ databases">
        <title>Complete and WGS of Bordetella genogroups.</title>
        <authorList>
            <person name="Spilker T."/>
            <person name="Lipuma J."/>
        </authorList>
    </citation>
    <scope>NUCLEOTIDE SEQUENCE [LARGE SCALE GENOMIC DNA]</scope>
    <source>
        <strain evidence="2">AU8856</strain>
    </source>
</reference>
<protein>
    <submittedName>
        <fullName evidence="1">Uncharacterized protein</fullName>
    </submittedName>
</protein>
<evidence type="ECO:0000313" key="1">
    <source>
        <dbReference type="EMBL" id="OZI66841.1"/>
    </source>
</evidence>